<sequence length="62" mass="6571">LNTGPVQAVPPPPPVATEPKQPTEEEAPSKEDSTPSKPVVGIIYPPPEVRNIVDKTASFVAR</sequence>
<dbReference type="AlphaFoldDB" id="A0A8C9PPC6"/>
<accession>A0A8C9PPC6</accession>
<proteinExistence type="predicted"/>
<protein>
    <submittedName>
        <fullName evidence="2">Uncharacterized protein</fullName>
    </submittedName>
</protein>
<reference evidence="2" key="1">
    <citation type="submission" date="2025-08" db="UniProtKB">
        <authorList>
            <consortium name="Ensembl"/>
        </authorList>
    </citation>
    <scope>IDENTIFICATION</scope>
</reference>
<organism evidence="2 3">
    <name type="scientific">Spermophilus dauricus</name>
    <name type="common">Daurian ground squirrel</name>
    <dbReference type="NCBI Taxonomy" id="99837"/>
    <lineage>
        <taxon>Eukaryota</taxon>
        <taxon>Metazoa</taxon>
        <taxon>Chordata</taxon>
        <taxon>Craniata</taxon>
        <taxon>Vertebrata</taxon>
        <taxon>Euteleostomi</taxon>
        <taxon>Mammalia</taxon>
        <taxon>Eutheria</taxon>
        <taxon>Euarchontoglires</taxon>
        <taxon>Glires</taxon>
        <taxon>Rodentia</taxon>
        <taxon>Sciuromorpha</taxon>
        <taxon>Sciuridae</taxon>
        <taxon>Xerinae</taxon>
        <taxon>Marmotini</taxon>
        <taxon>Spermophilus</taxon>
    </lineage>
</organism>
<dbReference type="SUPFAM" id="SSF109905">
    <property type="entry name" value="Surp module (SWAP domain)"/>
    <property type="match status" value="1"/>
</dbReference>
<keyword evidence="3" id="KW-1185">Reference proteome</keyword>
<dbReference type="GO" id="GO:0003723">
    <property type="term" value="F:RNA binding"/>
    <property type="evidence" value="ECO:0007669"/>
    <property type="project" value="InterPro"/>
</dbReference>
<dbReference type="GO" id="GO:0006396">
    <property type="term" value="P:RNA processing"/>
    <property type="evidence" value="ECO:0007669"/>
    <property type="project" value="InterPro"/>
</dbReference>
<evidence type="ECO:0000313" key="2">
    <source>
        <dbReference type="Ensembl" id="ENSSDAP00000010278.1"/>
    </source>
</evidence>
<feature type="region of interest" description="Disordered" evidence="1">
    <location>
        <begin position="1"/>
        <end position="44"/>
    </location>
</feature>
<dbReference type="InterPro" id="IPR035967">
    <property type="entry name" value="SWAP/Surp_sf"/>
</dbReference>
<name>A0A8C9PPC6_SPEDA</name>
<reference evidence="2" key="2">
    <citation type="submission" date="2025-09" db="UniProtKB">
        <authorList>
            <consortium name="Ensembl"/>
        </authorList>
    </citation>
    <scope>IDENTIFICATION</scope>
</reference>
<evidence type="ECO:0000313" key="3">
    <source>
        <dbReference type="Proteomes" id="UP000694422"/>
    </source>
</evidence>
<evidence type="ECO:0000256" key="1">
    <source>
        <dbReference type="SAM" id="MobiDB-lite"/>
    </source>
</evidence>
<feature type="compositionally biased region" description="Basic and acidic residues" evidence="1">
    <location>
        <begin position="21"/>
        <end position="34"/>
    </location>
</feature>
<dbReference type="Ensembl" id="ENSSDAT00000011673.1">
    <property type="protein sequence ID" value="ENSSDAP00000010278.1"/>
    <property type="gene ID" value="ENSSDAG00000009355.1"/>
</dbReference>
<dbReference type="Proteomes" id="UP000694422">
    <property type="component" value="Unplaced"/>
</dbReference>